<dbReference type="InterPro" id="IPR029063">
    <property type="entry name" value="SAM-dependent_MTases_sf"/>
</dbReference>
<dbReference type="Pfam" id="PF01728">
    <property type="entry name" value="FtsJ"/>
    <property type="match status" value="1"/>
</dbReference>
<evidence type="ECO:0000313" key="6">
    <source>
        <dbReference type="Proteomes" id="UP000030491"/>
    </source>
</evidence>
<evidence type="ECO:0000256" key="3">
    <source>
        <dbReference type="PROSITE-ProRule" id="PRU00182"/>
    </source>
</evidence>
<dbReference type="PIRSF" id="PIRSF005578">
    <property type="entry name" value="TlyA"/>
    <property type="match status" value="1"/>
</dbReference>
<evidence type="ECO:0000313" key="5">
    <source>
        <dbReference type="EMBL" id="KGF92525.1"/>
    </source>
</evidence>
<evidence type="ECO:0000259" key="4">
    <source>
        <dbReference type="SMART" id="SM00363"/>
    </source>
</evidence>
<dbReference type="InterPro" id="IPR002877">
    <property type="entry name" value="RNA_MeTrfase_FtsJ_dom"/>
</dbReference>
<dbReference type="EMBL" id="JNAJ01000006">
    <property type="protein sequence ID" value="KGF92525.1"/>
    <property type="molecule type" value="Genomic_DNA"/>
</dbReference>
<dbReference type="AlphaFoldDB" id="A0A0A1ZSY5"/>
<dbReference type="Proteomes" id="UP000030491">
    <property type="component" value="Unassembled WGS sequence"/>
</dbReference>
<name>A0A0A1ZSY5_PROMR</name>
<keyword evidence="5" id="KW-0808">Transferase</keyword>
<dbReference type="SMART" id="SM00363">
    <property type="entry name" value="S4"/>
    <property type="match status" value="1"/>
</dbReference>
<organism evidence="5 6">
    <name type="scientific">Prochlorococcus marinus str. MIT 9116</name>
    <dbReference type="NCBI Taxonomy" id="167544"/>
    <lineage>
        <taxon>Bacteria</taxon>
        <taxon>Bacillati</taxon>
        <taxon>Cyanobacteriota</taxon>
        <taxon>Cyanophyceae</taxon>
        <taxon>Synechococcales</taxon>
        <taxon>Prochlorococcaceae</taxon>
        <taxon>Prochlorococcus</taxon>
    </lineage>
</organism>
<dbReference type="NCBIfam" id="TIGR00478">
    <property type="entry name" value="tly"/>
    <property type="match status" value="1"/>
</dbReference>
<dbReference type="PANTHER" id="PTHR32319:SF0">
    <property type="entry name" value="BACTERIAL HEMOLYSIN-LIKE PROTEIN"/>
    <property type="match status" value="1"/>
</dbReference>
<feature type="domain" description="RNA-binding S4" evidence="4">
    <location>
        <begin position="5"/>
        <end position="67"/>
    </location>
</feature>
<evidence type="ECO:0000256" key="2">
    <source>
        <dbReference type="ARBA" id="ARBA00029460"/>
    </source>
</evidence>
<dbReference type="InterPro" id="IPR047048">
    <property type="entry name" value="TlyA"/>
</dbReference>
<dbReference type="InterPro" id="IPR004538">
    <property type="entry name" value="Hemolysin_A/TlyA"/>
</dbReference>
<dbReference type="PANTHER" id="PTHR32319">
    <property type="entry name" value="BACTERIAL HEMOLYSIN-LIKE PROTEIN"/>
    <property type="match status" value="1"/>
</dbReference>
<accession>A0A0A1ZSY5</accession>
<keyword evidence="1 3" id="KW-0694">RNA-binding</keyword>
<dbReference type="InterPro" id="IPR036986">
    <property type="entry name" value="S4_RNA-bd_sf"/>
</dbReference>
<dbReference type="GO" id="GO:0008168">
    <property type="term" value="F:methyltransferase activity"/>
    <property type="evidence" value="ECO:0007669"/>
    <property type="project" value="UniProtKB-KW"/>
</dbReference>
<dbReference type="CDD" id="cd00165">
    <property type="entry name" value="S4"/>
    <property type="match status" value="1"/>
</dbReference>
<dbReference type="PROSITE" id="PS50889">
    <property type="entry name" value="S4"/>
    <property type="match status" value="1"/>
</dbReference>
<keyword evidence="5" id="KW-0489">Methyltransferase</keyword>
<proteinExistence type="inferred from homology"/>
<reference evidence="6" key="1">
    <citation type="journal article" date="2014" name="Sci. Data">
        <title>Genomes of diverse isolates of the marine cyanobacterium Prochlorococcus.</title>
        <authorList>
            <person name="Biller S."/>
            <person name="Berube P."/>
            <person name="Thompson J."/>
            <person name="Kelly L."/>
            <person name="Roggensack S."/>
            <person name="Awad L."/>
            <person name="Roache-Johnson K."/>
            <person name="Ding H."/>
            <person name="Giovannoni S.J."/>
            <person name="Moore L.R."/>
            <person name="Chisholm S.W."/>
        </authorList>
    </citation>
    <scope>NUCLEOTIDE SEQUENCE [LARGE SCALE GENOMIC DNA]</scope>
</reference>
<dbReference type="Pfam" id="PF01479">
    <property type="entry name" value="S4"/>
    <property type="match status" value="1"/>
</dbReference>
<dbReference type="GO" id="GO:0032259">
    <property type="term" value="P:methylation"/>
    <property type="evidence" value="ECO:0007669"/>
    <property type="project" value="UniProtKB-KW"/>
</dbReference>
<comment type="caution">
    <text evidence="5">The sequence shown here is derived from an EMBL/GenBank/DDBJ whole genome shotgun (WGS) entry which is preliminary data.</text>
</comment>
<dbReference type="Gene3D" id="3.40.50.150">
    <property type="entry name" value="Vaccinia Virus protein VP39"/>
    <property type="match status" value="1"/>
</dbReference>
<dbReference type="RefSeq" id="WP_032513275.1">
    <property type="nucleotide sequence ID" value="NZ_JNAJ01000006.1"/>
</dbReference>
<evidence type="ECO:0000256" key="1">
    <source>
        <dbReference type="ARBA" id="ARBA00022884"/>
    </source>
</evidence>
<dbReference type="InterPro" id="IPR002942">
    <property type="entry name" value="S4_RNA-bd"/>
</dbReference>
<dbReference type="SUPFAM" id="SSF53335">
    <property type="entry name" value="S-adenosyl-L-methionine-dependent methyltransferases"/>
    <property type="match status" value="1"/>
</dbReference>
<gene>
    <name evidence="5" type="ORF">EU93_0484</name>
</gene>
<sequence length="270" mass="30098">MIKKSRLDLYLLNKGLCETRQKAQGLILAGKVKDVNGKVLDKPGQQVLIGSEFFIESEPMFVSRGGEKLLEAFKRLEIKVKDKICIDAGISTGGFTDCLLQQGVKLVYGIDVGYGQTAWKIRNNPKVILFERTNIRNLKPNDLLSRSDELPNFVVADLSFISLKLVFKSISNLLVGDCIEGIFLIKPQFEVGKDKVSKGGVVRNPKFHIEAIESVINSAKNFQWNIKNLIASPLVGPAGNHEYLAWMCFGRESNPMINGEFIQNLVNKTL</sequence>
<comment type="similarity">
    <text evidence="2">Belongs to the TlyA family.</text>
</comment>
<protein>
    <submittedName>
        <fullName evidence="5">RNA binding methyltransferase FtsJ like</fullName>
    </submittedName>
</protein>
<dbReference type="SUPFAM" id="SSF55174">
    <property type="entry name" value="Alpha-L RNA-binding motif"/>
    <property type="match status" value="1"/>
</dbReference>
<dbReference type="Gene3D" id="3.10.290.10">
    <property type="entry name" value="RNA-binding S4 domain"/>
    <property type="match status" value="1"/>
</dbReference>
<dbReference type="GO" id="GO:0003723">
    <property type="term" value="F:RNA binding"/>
    <property type="evidence" value="ECO:0007669"/>
    <property type="project" value="UniProtKB-KW"/>
</dbReference>
<dbReference type="OrthoDB" id="9784736at2"/>